<evidence type="ECO:0000256" key="3">
    <source>
        <dbReference type="ARBA" id="ARBA00022989"/>
    </source>
</evidence>
<accession>A0A5B9MD03</accession>
<evidence type="ECO:0000313" key="8">
    <source>
        <dbReference type="EMBL" id="QEF97127.1"/>
    </source>
</evidence>
<dbReference type="PANTHER" id="PTHR39535">
    <property type="entry name" value="SPORULATION-DELAYING PROTEIN SDPB"/>
    <property type="match status" value="1"/>
</dbReference>
<evidence type="ECO:0000256" key="4">
    <source>
        <dbReference type="ARBA" id="ARBA00023136"/>
    </source>
</evidence>
<keyword evidence="2 6" id="KW-0812">Transmembrane</keyword>
<keyword evidence="4 6" id="KW-0472">Membrane</keyword>
<keyword evidence="3 6" id="KW-1133">Transmembrane helix</keyword>
<dbReference type="InterPro" id="IPR011020">
    <property type="entry name" value="HTTM-like"/>
</dbReference>
<feature type="transmembrane region" description="Helical" evidence="6">
    <location>
        <begin position="104"/>
        <end position="133"/>
    </location>
</feature>
<protein>
    <submittedName>
        <fullName evidence="8">IncA protein</fullName>
    </submittedName>
</protein>
<sequence>MSGTSASASSSGESFGEALSRWAEAWDRFWFTPTRPHTLCVIRILTGAMLLYCHLVLASDLLAFVGPDAWMSNDMARQLHDGAFGVSDWARSYLWYLESPTVIWLHHGFTIAVTAMYMIGLGTRITIPLALFLQLMYLHRLTGALFGLDQIVTYTTMYLALTPCGSRYSIDAWIRPRLIGKCESSAFWRFMLPDDSPSVAANVGTRLLQLHLCVIYLFGGLSKARGETWWNGTAVWYAVSNYEYQSLDMTWMARYPAIISALSNATLFWEVFYCALIWPRVTRPFVLAVALGVHASIGAFLGMITFGSMMIIANGIFLSPRLFQSKEQRQLDDEAAALIEHDDADVDAAEAEAAEQEEAERELNEQLQNPDLSASERARLKEKRDKIRAAAARVKRRYRALKKREEKYEARVKKLREREAKIKTIVQKRRDRKSKGDGDSTIE</sequence>
<feature type="region of interest" description="Disordered" evidence="5">
    <location>
        <begin position="423"/>
        <end position="443"/>
    </location>
</feature>
<evidence type="ECO:0000256" key="5">
    <source>
        <dbReference type="SAM" id="MobiDB-lite"/>
    </source>
</evidence>
<evidence type="ECO:0000256" key="1">
    <source>
        <dbReference type="ARBA" id="ARBA00004127"/>
    </source>
</evidence>
<evidence type="ECO:0000259" key="7">
    <source>
        <dbReference type="SMART" id="SM00752"/>
    </source>
</evidence>
<evidence type="ECO:0000256" key="2">
    <source>
        <dbReference type="ARBA" id="ARBA00022692"/>
    </source>
</evidence>
<dbReference type="RefSeq" id="WP_147866848.1">
    <property type="nucleotide sequence ID" value="NZ_CP036264.1"/>
</dbReference>
<evidence type="ECO:0000256" key="6">
    <source>
        <dbReference type="SAM" id="Phobius"/>
    </source>
</evidence>
<evidence type="ECO:0000313" key="9">
    <source>
        <dbReference type="Proteomes" id="UP000321353"/>
    </source>
</evidence>
<feature type="domain" description="HTTM-like" evidence="7">
    <location>
        <begin position="31"/>
        <end position="322"/>
    </location>
</feature>
<feature type="transmembrane region" description="Helical" evidence="6">
    <location>
        <begin position="44"/>
        <end position="65"/>
    </location>
</feature>
<dbReference type="PANTHER" id="PTHR39535:SF2">
    <property type="entry name" value="HTTM DOMAIN-CONTAINING PROTEIN"/>
    <property type="match status" value="1"/>
</dbReference>
<dbReference type="InterPro" id="IPR052964">
    <property type="entry name" value="Sporulation_signal_mat"/>
</dbReference>
<feature type="transmembrane region" description="Helical" evidence="6">
    <location>
        <begin position="255"/>
        <end position="279"/>
    </location>
</feature>
<comment type="subcellular location">
    <subcellularLocation>
        <location evidence="1">Endomembrane system</location>
        <topology evidence="1">Multi-pass membrane protein</topology>
    </subcellularLocation>
</comment>
<gene>
    <name evidence="8" type="ORF">Mal15_11650</name>
</gene>
<dbReference type="AlphaFoldDB" id="A0A5B9MD03"/>
<feature type="compositionally biased region" description="Basic and acidic residues" evidence="5">
    <location>
        <begin position="434"/>
        <end position="443"/>
    </location>
</feature>
<name>A0A5B9MD03_9BACT</name>
<dbReference type="GO" id="GO:0012505">
    <property type="term" value="C:endomembrane system"/>
    <property type="evidence" value="ECO:0007669"/>
    <property type="project" value="UniProtKB-SubCell"/>
</dbReference>
<dbReference type="SMART" id="SM00752">
    <property type="entry name" value="HTTM"/>
    <property type="match status" value="1"/>
</dbReference>
<dbReference type="KEGG" id="smam:Mal15_11650"/>
<dbReference type="EMBL" id="CP036264">
    <property type="protein sequence ID" value="QEF97127.1"/>
    <property type="molecule type" value="Genomic_DNA"/>
</dbReference>
<feature type="compositionally biased region" description="Acidic residues" evidence="5">
    <location>
        <begin position="349"/>
        <end position="360"/>
    </location>
</feature>
<organism evidence="8 9">
    <name type="scientific">Stieleria maiorica</name>
    <dbReference type="NCBI Taxonomy" id="2795974"/>
    <lineage>
        <taxon>Bacteria</taxon>
        <taxon>Pseudomonadati</taxon>
        <taxon>Planctomycetota</taxon>
        <taxon>Planctomycetia</taxon>
        <taxon>Pirellulales</taxon>
        <taxon>Pirellulaceae</taxon>
        <taxon>Stieleria</taxon>
    </lineage>
</organism>
<proteinExistence type="predicted"/>
<keyword evidence="9" id="KW-1185">Reference proteome</keyword>
<feature type="compositionally biased region" description="Basic and acidic residues" evidence="5">
    <location>
        <begin position="374"/>
        <end position="384"/>
    </location>
</feature>
<feature type="region of interest" description="Disordered" evidence="5">
    <location>
        <begin position="349"/>
        <end position="384"/>
    </location>
</feature>
<reference evidence="8 9" key="1">
    <citation type="submission" date="2019-02" db="EMBL/GenBank/DDBJ databases">
        <title>Planctomycetal bacteria perform biofilm scaping via a novel small molecule.</title>
        <authorList>
            <person name="Jeske O."/>
            <person name="Boedeker C."/>
            <person name="Wiegand S."/>
            <person name="Breitling P."/>
            <person name="Kallscheuer N."/>
            <person name="Jogler M."/>
            <person name="Rohde M."/>
            <person name="Petersen J."/>
            <person name="Medema M.H."/>
            <person name="Surup F."/>
            <person name="Jogler C."/>
        </authorList>
    </citation>
    <scope>NUCLEOTIDE SEQUENCE [LARGE SCALE GENOMIC DNA]</scope>
    <source>
        <strain evidence="8 9">Mal15</strain>
    </source>
</reference>
<feature type="transmembrane region" description="Helical" evidence="6">
    <location>
        <begin position="285"/>
        <end position="318"/>
    </location>
</feature>
<dbReference type="Proteomes" id="UP000321353">
    <property type="component" value="Chromosome"/>
</dbReference>